<evidence type="ECO:0000313" key="5">
    <source>
        <dbReference type="Proteomes" id="UP000614334"/>
    </source>
</evidence>
<dbReference type="SUPFAM" id="SSF52540">
    <property type="entry name" value="P-loop containing nucleoside triphosphate hydrolases"/>
    <property type="match status" value="1"/>
</dbReference>
<dbReference type="EMBL" id="JACYCF010000012">
    <property type="protein sequence ID" value="KAF8753933.1"/>
    <property type="molecule type" value="Genomic_DNA"/>
</dbReference>
<dbReference type="Proteomes" id="UP000614334">
    <property type="component" value="Unassembled WGS sequence"/>
</dbReference>
<evidence type="ECO:0000313" key="4">
    <source>
        <dbReference type="EMBL" id="KAF8753933.1"/>
    </source>
</evidence>
<proteinExistence type="predicted"/>
<organism evidence="4 5">
    <name type="scientific">Rhizoctonia solani</name>
    <dbReference type="NCBI Taxonomy" id="456999"/>
    <lineage>
        <taxon>Eukaryota</taxon>
        <taxon>Fungi</taxon>
        <taxon>Dikarya</taxon>
        <taxon>Basidiomycota</taxon>
        <taxon>Agaricomycotina</taxon>
        <taxon>Agaricomycetes</taxon>
        <taxon>Cantharellales</taxon>
        <taxon>Ceratobasidiaceae</taxon>
        <taxon>Rhizoctonia</taxon>
    </lineage>
</organism>
<evidence type="ECO:0000259" key="3">
    <source>
        <dbReference type="Pfam" id="PF24883"/>
    </source>
</evidence>
<feature type="region of interest" description="Disordered" evidence="2">
    <location>
        <begin position="1"/>
        <end position="70"/>
    </location>
</feature>
<feature type="domain" description="Nephrocystin 3-like N-terminal" evidence="3">
    <location>
        <begin position="248"/>
        <end position="289"/>
    </location>
</feature>
<dbReference type="PANTHER" id="PTHR10039">
    <property type="entry name" value="AMELOGENIN"/>
    <property type="match status" value="1"/>
</dbReference>
<name>A0A8H7M3T4_9AGAM</name>
<accession>A0A8H7M3T4</accession>
<comment type="caution">
    <text evidence="4">The sequence shown here is derived from an EMBL/GenBank/DDBJ whole genome shotgun (WGS) entry which is preliminary data.</text>
</comment>
<dbReference type="PANTHER" id="PTHR10039:SF16">
    <property type="entry name" value="GPI INOSITOL-DEACYLASE"/>
    <property type="match status" value="1"/>
</dbReference>
<dbReference type="InterPro" id="IPR056884">
    <property type="entry name" value="NPHP3-like_N"/>
</dbReference>
<evidence type="ECO:0000256" key="1">
    <source>
        <dbReference type="ARBA" id="ARBA00022737"/>
    </source>
</evidence>
<reference evidence="4" key="1">
    <citation type="submission" date="2020-09" db="EMBL/GenBank/DDBJ databases">
        <title>Comparative genome analyses of four rice-infecting Rhizoctonia solani isolates reveal extensive enrichment of homogalacturonan modification genes.</title>
        <authorList>
            <person name="Lee D.-Y."/>
            <person name="Jeon J."/>
            <person name="Kim K.-T."/>
            <person name="Cheong K."/>
            <person name="Song H."/>
            <person name="Choi G."/>
            <person name="Ko J."/>
            <person name="Opiyo S.O."/>
            <person name="Zuo S."/>
            <person name="Madhav S."/>
            <person name="Lee Y.-H."/>
            <person name="Wang G.-L."/>
        </authorList>
    </citation>
    <scope>NUCLEOTIDE SEQUENCE</scope>
    <source>
        <strain evidence="4">AG1-IA B2</strain>
    </source>
</reference>
<evidence type="ECO:0000256" key="2">
    <source>
        <dbReference type="SAM" id="MobiDB-lite"/>
    </source>
</evidence>
<sequence length="541" mass="59981">MSSQHPPNKSEKRGFPRASWQPHSSNTDDSTSQLISSSQATTGEHTADVTASNASSTAVKVPPRENSGTAWERLSSSLGVLEKSLGLFPPLKSAIGSLVGCLEVVKVAASNRVDYEELAHEFQLMVDALSQHVGIFESEKSNGSVANIQMYAGHIAEIKQHEEKGSIQRLRGATNDQEDVIKRYRQIERLFRQLQCDITMRTQDQVKKQLETTLLRGMLPVDDARYNSSYSMTIKRHGCTPQTREKVHQTLQEWATDPASEKIYWMSGMAGTGKTTIAYSFCEWLDVQTGSVLASSVPLARYSPAFRSTLCVGLNDNPDAGSLNVGQQFEKLVYQPLIEAKAAFPDDVVMVIDALDECDDAFSVRLLLDVLLSSARSLPVKFFVLSRPEYAIRDRMITEDGAARLIMQLHDIEQSSPCHLLHLPEQILMLAKRAGALFIYAATVARYIHPKVIPVDSSARLEAILNVPRATQDTNHKYKDLDRLYTTVLEAAFHEDLGEDEKGRIQHVLWAAVCAREPVVAATIGLLVGLSEPQFGRPYNL</sequence>
<gene>
    <name evidence="4" type="ORF">RHS01_06553</name>
</gene>
<dbReference type="InterPro" id="IPR027417">
    <property type="entry name" value="P-loop_NTPase"/>
</dbReference>
<protein>
    <submittedName>
        <fullName evidence="4">WD40 repeat-like protein</fullName>
    </submittedName>
</protein>
<feature type="domain" description="Nephrocystin 3-like N-terminal" evidence="3">
    <location>
        <begin position="299"/>
        <end position="387"/>
    </location>
</feature>
<dbReference type="Pfam" id="PF24883">
    <property type="entry name" value="NPHP3_N"/>
    <property type="match status" value="2"/>
</dbReference>
<dbReference type="Gene3D" id="3.40.50.300">
    <property type="entry name" value="P-loop containing nucleotide triphosphate hydrolases"/>
    <property type="match status" value="1"/>
</dbReference>
<keyword evidence="1" id="KW-0677">Repeat</keyword>
<dbReference type="AlphaFoldDB" id="A0A8H7M3T4"/>
<feature type="compositionally biased region" description="Polar residues" evidence="2">
    <location>
        <begin position="21"/>
        <end position="58"/>
    </location>
</feature>